<feature type="transmembrane region" description="Helical" evidence="1">
    <location>
        <begin position="180"/>
        <end position="197"/>
    </location>
</feature>
<accession>A0ABC9ANT2</accession>
<keyword evidence="1" id="KW-1133">Transmembrane helix</keyword>
<feature type="transmembrane region" description="Helical" evidence="1">
    <location>
        <begin position="27"/>
        <end position="49"/>
    </location>
</feature>
<reference evidence="3" key="1">
    <citation type="submission" date="2024-06" db="EMBL/GenBank/DDBJ databases">
        <authorList>
            <person name="Ryan C."/>
        </authorList>
    </citation>
    <scope>NUCLEOTIDE SEQUENCE [LARGE SCALE GENOMIC DNA]</scope>
</reference>
<protein>
    <submittedName>
        <fullName evidence="2">Uncharacterized protein</fullName>
    </submittedName>
</protein>
<keyword evidence="1" id="KW-0812">Transmembrane</keyword>
<evidence type="ECO:0000313" key="2">
    <source>
        <dbReference type="EMBL" id="CAL4982071.1"/>
    </source>
</evidence>
<feature type="transmembrane region" description="Helical" evidence="1">
    <location>
        <begin position="80"/>
        <end position="107"/>
    </location>
</feature>
<proteinExistence type="predicted"/>
<name>A0ABC9ANT2_9POAL</name>
<keyword evidence="3" id="KW-1185">Reference proteome</keyword>
<gene>
    <name evidence="2" type="ORF">URODEC1_LOCUS56451</name>
</gene>
<dbReference type="EMBL" id="OZ075131">
    <property type="protein sequence ID" value="CAL4982071.1"/>
    <property type="molecule type" value="Genomic_DNA"/>
</dbReference>
<dbReference type="AlphaFoldDB" id="A0ABC9ANT2"/>
<keyword evidence="1" id="KW-0472">Membrane</keyword>
<evidence type="ECO:0000256" key="1">
    <source>
        <dbReference type="SAM" id="Phobius"/>
    </source>
</evidence>
<feature type="transmembrane region" description="Helical" evidence="1">
    <location>
        <begin position="153"/>
        <end position="174"/>
    </location>
</feature>
<evidence type="ECO:0000313" key="3">
    <source>
        <dbReference type="Proteomes" id="UP001497457"/>
    </source>
</evidence>
<organism evidence="2 3">
    <name type="scientific">Urochloa decumbens</name>
    <dbReference type="NCBI Taxonomy" id="240449"/>
    <lineage>
        <taxon>Eukaryota</taxon>
        <taxon>Viridiplantae</taxon>
        <taxon>Streptophyta</taxon>
        <taxon>Embryophyta</taxon>
        <taxon>Tracheophyta</taxon>
        <taxon>Spermatophyta</taxon>
        <taxon>Magnoliopsida</taxon>
        <taxon>Liliopsida</taxon>
        <taxon>Poales</taxon>
        <taxon>Poaceae</taxon>
        <taxon>PACMAD clade</taxon>
        <taxon>Panicoideae</taxon>
        <taxon>Panicodae</taxon>
        <taxon>Paniceae</taxon>
        <taxon>Melinidinae</taxon>
        <taxon>Urochloa</taxon>
    </lineage>
</organism>
<sequence>MGAAGVFFRVSYGATLAYTAAGLVGPAAGMAVAHLSTAWAAVLLGYALAEYRIHTGSELAADEAAARTPPSRSEGQQLTLVHCVAMSSLTTLFLAARVVWLVFFPFYGEDSQFLLVLELSVLIWWILYFWAIIINHYLLHQAVVSNEFMKRLLCYYLASCAPSIFCGLLDFWFFAYYFGLEMMAMAAFFGYILAVNARRKDIMPRDQ</sequence>
<reference evidence="2 3" key="2">
    <citation type="submission" date="2024-10" db="EMBL/GenBank/DDBJ databases">
        <authorList>
            <person name="Ryan C."/>
        </authorList>
    </citation>
    <scope>NUCLEOTIDE SEQUENCE [LARGE SCALE GENOMIC DNA]</scope>
</reference>
<dbReference type="Proteomes" id="UP001497457">
    <property type="component" value="Chromosome 21rd"/>
</dbReference>
<feature type="transmembrane region" description="Helical" evidence="1">
    <location>
        <begin position="113"/>
        <end position="133"/>
    </location>
</feature>